<dbReference type="STRING" id="1161919.EPIR_1475"/>
<organism evidence="1 2">
    <name type="scientific">Erwinia piriflorinigrans CFBP 5888</name>
    <dbReference type="NCBI Taxonomy" id="1161919"/>
    <lineage>
        <taxon>Bacteria</taxon>
        <taxon>Pseudomonadati</taxon>
        <taxon>Pseudomonadota</taxon>
        <taxon>Gammaproteobacteria</taxon>
        <taxon>Enterobacterales</taxon>
        <taxon>Erwiniaceae</taxon>
        <taxon>Erwinia</taxon>
    </lineage>
</organism>
<evidence type="ECO:0000313" key="1">
    <source>
        <dbReference type="EMBL" id="CCG86840.1"/>
    </source>
</evidence>
<dbReference type="EMBL" id="CAHS01000014">
    <property type="protein sequence ID" value="CCG86840.1"/>
    <property type="molecule type" value="Genomic_DNA"/>
</dbReference>
<dbReference type="Proteomes" id="UP000018217">
    <property type="component" value="Unassembled WGS sequence"/>
</dbReference>
<dbReference type="AlphaFoldDB" id="V5Z736"/>
<reference evidence="1 2" key="1">
    <citation type="journal article" date="2013" name="Syst. Appl. Microbiol.">
        <title>Phylogenetic position and virulence apparatus of the pear flower necrosis pathogen Erwinia piriflorinigrans CFBP 5888T as assessed by comparative genomics.</title>
        <authorList>
            <person name="Smits T.H."/>
            <person name="Rezzonico F."/>
            <person name="Lopez M.M."/>
            <person name="Blom J."/>
            <person name="Goesmann A."/>
            <person name="Frey J.E."/>
            <person name="Duffy B."/>
        </authorList>
    </citation>
    <scope>NUCLEOTIDE SEQUENCE [LARGE SCALE GENOMIC DNA]</scope>
    <source>
        <strain evidence="2">CFBP5888</strain>
    </source>
</reference>
<gene>
    <name evidence="1" type="ORF">EPIR_1475</name>
</gene>
<accession>V5Z736</accession>
<protein>
    <submittedName>
        <fullName evidence="1">Uncharacterized protein</fullName>
    </submittedName>
</protein>
<evidence type="ECO:0000313" key="2">
    <source>
        <dbReference type="Proteomes" id="UP000018217"/>
    </source>
</evidence>
<sequence length="47" mass="5159">MVTPAVPVEVGEGLSGFLPAKGNDLAQKLLKKYPFCKKIALHAQRYM</sequence>
<keyword evidence="2" id="KW-1185">Reference proteome</keyword>
<name>V5Z736_9GAMM</name>
<comment type="caution">
    <text evidence="1">The sequence shown here is derived from an EMBL/GenBank/DDBJ whole genome shotgun (WGS) entry which is preliminary data.</text>
</comment>
<proteinExistence type="predicted"/>